<dbReference type="PANTHER" id="PTHR30055:SF243">
    <property type="entry name" value="HTH-TYPE TRANSCRIPTIONAL REGULATOR RV1816"/>
    <property type="match status" value="1"/>
</dbReference>
<evidence type="ECO:0000259" key="5">
    <source>
        <dbReference type="PROSITE" id="PS50977"/>
    </source>
</evidence>
<dbReference type="RefSeq" id="WP_312869532.1">
    <property type="nucleotide sequence ID" value="NZ_JACHMO010000001.1"/>
</dbReference>
<dbReference type="GO" id="GO:0003700">
    <property type="term" value="F:DNA-binding transcription factor activity"/>
    <property type="evidence" value="ECO:0007669"/>
    <property type="project" value="TreeGrafter"/>
</dbReference>
<dbReference type="PANTHER" id="PTHR30055">
    <property type="entry name" value="HTH-TYPE TRANSCRIPTIONAL REGULATOR RUTR"/>
    <property type="match status" value="1"/>
</dbReference>
<dbReference type="SUPFAM" id="SSF48498">
    <property type="entry name" value="Tetracyclin repressor-like, C-terminal domain"/>
    <property type="match status" value="1"/>
</dbReference>
<evidence type="ECO:0000256" key="1">
    <source>
        <dbReference type="ARBA" id="ARBA00023015"/>
    </source>
</evidence>
<dbReference type="PRINTS" id="PR00455">
    <property type="entry name" value="HTHTETR"/>
</dbReference>
<evidence type="ECO:0000256" key="3">
    <source>
        <dbReference type="ARBA" id="ARBA00023163"/>
    </source>
</evidence>
<keyword evidence="1" id="KW-0805">Transcription regulation</keyword>
<dbReference type="AlphaFoldDB" id="A0A7W9HQ16"/>
<feature type="domain" description="HTH tetR-type" evidence="5">
    <location>
        <begin position="14"/>
        <end position="74"/>
    </location>
</feature>
<evidence type="ECO:0000313" key="6">
    <source>
        <dbReference type="EMBL" id="MBB5806076.1"/>
    </source>
</evidence>
<comment type="caution">
    <text evidence="6">The sequence shown here is derived from an EMBL/GenBank/DDBJ whole genome shotgun (WGS) entry which is preliminary data.</text>
</comment>
<dbReference type="InterPro" id="IPR036271">
    <property type="entry name" value="Tet_transcr_reg_TetR-rel_C_sf"/>
</dbReference>
<dbReference type="InterPro" id="IPR025996">
    <property type="entry name" value="MT1864/Rv1816-like_C"/>
</dbReference>
<dbReference type="Gene3D" id="1.10.357.10">
    <property type="entry name" value="Tetracycline Repressor, domain 2"/>
    <property type="match status" value="1"/>
</dbReference>
<accession>A0A7W9HQ16</accession>
<feature type="DNA-binding region" description="H-T-H motif" evidence="4">
    <location>
        <begin position="37"/>
        <end position="56"/>
    </location>
</feature>
<dbReference type="Proteomes" id="UP000552097">
    <property type="component" value="Unassembled WGS sequence"/>
</dbReference>
<dbReference type="EMBL" id="JACHMO010000001">
    <property type="protein sequence ID" value="MBB5806076.1"/>
    <property type="molecule type" value="Genomic_DNA"/>
</dbReference>
<dbReference type="Pfam" id="PF13305">
    <property type="entry name" value="TetR_C_33"/>
    <property type="match status" value="1"/>
</dbReference>
<organism evidence="6 7">
    <name type="scientific">Saccharothrix ecbatanensis</name>
    <dbReference type="NCBI Taxonomy" id="1105145"/>
    <lineage>
        <taxon>Bacteria</taxon>
        <taxon>Bacillati</taxon>
        <taxon>Actinomycetota</taxon>
        <taxon>Actinomycetes</taxon>
        <taxon>Pseudonocardiales</taxon>
        <taxon>Pseudonocardiaceae</taxon>
        <taxon>Saccharothrix</taxon>
    </lineage>
</organism>
<keyword evidence="2 4" id="KW-0238">DNA-binding</keyword>
<evidence type="ECO:0000256" key="4">
    <source>
        <dbReference type="PROSITE-ProRule" id="PRU00335"/>
    </source>
</evidence>
<dbReference type="SUPFAM" id="SSF46689">
    <property type="entry name" value="Homeodomain-like"/>
    <property type="match status" value="1"/>
</dbReference>
<evidence type="ECO:0000256" key="2">
    <source>
        <dbReference type="ARBA" id="ARBA00023125"/>
    </source>
</evidence>
<protein>
    <submittedName>
        <fullName evidence="6">AcrR family transcriptional regulator</fullName>
    </submittedName>
</protein>
<proteinExistence type="predicted"/>
<name>A0A7W9HQ16_9PSEU</name>
<dbReference type="InterPro" id="IPR009057">
    <property type="entry name" value="Homeodomain-like_sf"/>
</dbReference>
<reference evidence="6 7" key="1">
    <citation type="submission" date="2020-08" db="EMBL/GenBank/DDBJ databases">
        <title>Sequencing the genomes of 1000 actinobacteria strains.</title>
        <authorList>
            <person name="Klenk H.-P."/>
        </authorList>
    </citation>
    <scope>NUCLEOTIDE SEQUENCE [LARGE SCALE GENOMIC DNA]</scope>
    <source>
        <strain evidence="6 7">DSM 45486</strain>
    </source>
</reference>
<sequence>MRRVVNVRRERFREETKVEVKRIALEQLAEQGIAGISVNAIAKRMGVTGPALYRYFKGRDDLLNDLVTDAWHDLADTVEAAVAASEDADPSDRVRAFGEGFRSWAIAQPHRYLLLFGTPVPGYQAPEDTIMAAHRTMSAFLSVLPREGEPRQEATSGLDAQLVAWAGSRGEGYVPPAVLLTGLRGFTRLHGVLSLEVSGQFGPMGVDPALLYRAEVESLILGDSEARGSTSVSGPG</sequence>
<keyword evidence="7" id="KW-1185">Reference proteome</keyword>
<dbReference type="InterPro" id="IPR050109">
    <property type="entry name" value="HTH-type_TetR-like_transc_reg"/>
</dbReference>
<dbReference type="GO" id="GO:0000976">
    <property type="term" value="F:transcription cis-regulatory region binding"/>
    <property type="evidence" value="ECO:0007669"/>
    <property type="project" value="TreeGrafter"/>
</dbReference>
<evidence type="ECO:0000313" key="7">
    <source>
        <dbReference type="Proteomes" id="UP000552097"/>
    </source>
</evidence>
<gene>
    <name evidence="6" type="ORF">F4560_005844</name>
</gene>
<keyword evidence="3" id="KW-0804">Transcription</keyword>
<dbReference type="PROSITE" id="PS50977">
    <property type="entry name" value="HTH_TETR_2"/>
    <property type="match status" value="1"/>
</dbReference>
<dbReference type="Pfam" id="PF00440">
    <property type="entry name" value="TetR_N"/>
    <property type="match status" value="1"/>
</dbReference>
<dbReference type="InterPro" id="IPR001647">
    <property type="entry name" value="HTH_TetR"/>
</dbReference>